<dbReference type="Proteomes" id="UP001060085">
    <property type="component" value="Linkage Group LG05"/>
</dbReference>
<accession>A0ACC0AV49</accession>
<proteinExistence type="predicted"/>
<organism evidence="1 2">
    <name type="scientific">Catharanthus roseus</name>
    <name type="common">Madagascar periwinkle</name>
    <name type="synonym">Vinca rosea</name>
    <dbReference type="NCBI Taxonomy" id="4058"/>
    <lineage>
        <taxon>Eukaryota</taxon>
        <taxon>Viridiplantae</taxon>
        <taxon>Streptophyta</taxon>
        <taxon>Embryophyta</taxon>
        <taxon>Tracheophyta</taxon>
        <taxon>Spermatophyta</taxon>
        <taxon>Magnoliopsida</taxon>
        <taxon>eudicotyledons</taxon>
        <taxon>Gunneridae</taxon>
        <taxon>Pentapetalae</taxon>
        <taxon>asterids</taxon>
        <taxon>lamiids</taxon>
        <taxon>Gentianales</taxon>
        <taxon>Apocynaceae</taxon>
        <taxon>Rauvolfioideae</taxon>
        <taxon>Vinceae</taxon>
        <taxon>Catharanthinae</taxon>
        <taxon>Catharanthus</taxon>
    </lineage>
</organism>
<reference evidence="2" key="1">
    <citation type="journal article" date="2023" name="Nat. Plants">
        <title>Single-cell RNA sequencing provides a high-resolution roadmap for understanding the multicellular compartmentation of specialized metabolism.</title>
        <authorList>
            <person name="Sun S."/>
            <person name="Shen X."/>
            <person name="Li Y."/>
            <person name="Li Y."/>
            <person name="Wang S."/>
            <person name="Li R."/>
            <person name="Zhang H."/>
            <person name="Shen G."/>
            <person name="Guo B."/>
            <person name="Wei J."/>
            <person name="Xu J."/>
            <person name="St-Pierre B."/>
            <person name="Chen S."/>
            <person name="Sun C."/>
        </authorList>
    </citation>
    <scope>NUCLEOTIDE SEQUENCE [LARGE SCALE GENOMIC DNA]</scope>
</reference>
<keyword evidence="2" id="KW-1185">Reference proteome</keyword>
<sequence length="141" mass="16044">MMKDNIIAEVGPYYVNNSENESRSSVIKYPVGRRAKGVHNLRKKSTVKIKCNQARGKMKSTLTCASRIKTVVQLSMIIEDLWMDFNAPSSECQLSLGIYNFSDAEPSSNLETFIKFYYPIRVFCTLCGFQYSGNRIRGGKY</sequence>
<evidence type="ECO:0000313" key="1">
    <source>
        <dbReference type="EMBL" id="KAI5663331.1"/>
    </source>
</evidence>
<name>A0ACC0AV49_CATRO</name>
<evidence type="ECO:0000313" key="2">
    <source>
        <dbReference type="Proteomes" id="UP001060085"/>
    </source>
</evidence>
<gene>
    <name evidence="1" type="ORF">M9H77_22654</name>
</gene>
<comment type="caution">
    <text evidence="1">The sequence shown here is derived from an EMBL/GenBank/DDBJ whole genome shotgun (WGS) entry which is preliminary data.</text>
</comment>
<protein>
    <submittedName>
        <fullName evidence="1">Uncharacterized protein</fullName>
    </submittedName>
</protein>
<dbReference type="EMBL" id="CM044705">
    <property type="protein sequence ID" value="KAI5663331.1"/>
    <property type="molecule type" value="Genomic_DNA"/>
</dbReference>